<organism evidence="1 2">
    <name type="scientific">Melastoma candidum</name>
    <dbReference type="NCBI Taxonomy" id="119954"/>
    <lineage>
        <taxon>Eukaryota</taxon>
        <taxon>Viridiplantae</taxon>
        <taxon>Streptophyta</taxon>
        <taxon>Embryophyta</taxon>
        <taxon>Tracheophyta</taxon>
        <taxon>Spermatophyta</taxon>
        <taxon>Magnoliopsida</taxon>
        <taxon>eudicotyledons</taxon>
        <taxon>Gunneridae</taxon>
        <taxon>Pentapetalae</taxon>
        <taxon>rosids</taxon>
        <taxon>malvids</taxon>
        <taxon>Myrtales</taxon>
        <taxon>Melastomataceae</taxon>
        <taxon>Melastomatoideae</taxon>
        <taxon>Melastomateae</taxon>
        <taxon>Melastoma</taxon>
    </lineage>
</organism>
<keyword evidence="2" id="KW-1185">Reference proteome</keyword>
<dbReference type="EMBL" id="CM042883">
    <property type="protein sequence ID" value="KAI4376229.1"/>
    <property type="molecule type" value="Genomic_DNA"/>
</dbReference>
<sequence length="78" mass="9043">MERYSCPLDACSRICRGTLVVWFRNDLRVIDNEVSYKAWRCSETVLPVYRVDPRHFGSTRHLGLLKTGVGLDGWMKPD</sequence>
<protein>
    <submittedName>
        <fullName evidence="1">Uncharacterized protein</fullName>
    </submittedName>
</protein>
<proteinExistence type="predicted"/>
<comment type="caution">
    <text evidence="1">The sequence shown here is derived from an EMBL/GenBank/DDBJ whole genome shotgun (WGS) entry which is preliminary data.</text>
</comment>
<evidence type="ECO:0000313" key="1">
    <source>
        <dbReference type="EMBL" id="KAI4376229.1"/>
    </source>
</evidence>
<name>A0ACB9RBI7_9MYRT</name>
<reference evidence="2" key="1">
    <citation type="journal article" date="2023" name="Front. Plant Sci.">
        <title>Chromosomal-level genome assembly of Melastoma candidum provides insights into trichome evolution.</title>
        <authorList>
            <person name="Zhong Y."/>
            <person name="Wu W."/>
            <person name="Sun C."/>
            <person name="Zou P."/>
            <person name="Liu Y."/>
            <person name="Dai S."/>
            <person name="Zhou R."/>
        </authorList>
    </citation>
    <scope>NUCLEOTIDE SEQUENCE [LARGE SCALE GENOMIC DNA]</scope>
</reference>
<gene>
    <name evidence="1" type="ORF">MLD38_014014</name>
</gene>
<evidence type="ECO:0000313" key="2">
    <source>
        <dbReference type="Proteomes" id="UP001057402"/>
    </source>
</evidence>
<accession>A0ACB9RBI7</accession>
<dbReference type="Proteomes" id="UP001057402">
    <property type="component" value="Chromosome 4"/>
</dbReference>